<organism evidence="1 2">
    <name type="scientific">Mycena chlorophos</name>
    <name type="common">Agaric fungus</name>
    <name type="synonym">Agaricus chlorophos</name>
    <dbReference type="NCBI Taxonomy" id="658473"/>
    <lineage>
        <taxon>Eukaryota</taxon>
        <taxon>Fungi</taxon>
        <taxon>Dikarya</taxon>
        <taxon>Basidiomycota</taxon>
        <taxon>Agaricomycotina</taxon>
        <taxon>Agaricomycetes</taxon>
        <taxon>Agaricomycetidae</taxon>
        <taxon>Agaricales</taxon>
        <taxon>Marasmiineae</taxon>
        <taxon>Mycenaceae</taxon>
        <taxon>Mycena</taxon>
    </lineage>
</organism>
<evidence type="ECO:0000313" key="1">
    <source>
        <dbReference type="EMBL" id="GAT51621.1"/>
    </source>
</evidence>
<evidence type="ECO:0000313" key="2">
    <source>
        <dbReference type="Proteomes" id="UP000815677"/>
    </source>
</evidence>
<protein>
    <submittedName>
        <fullName evidence="1">Uncharacterized protein</fullName>
    </submittedName>
</protein>
<dbReference type="EMBL" id="DF847305">
    <property type="protein sequence ID" value="GAT51621.1"/>
    <property type="molecule type" value="Genomic_DNA"/>
</dbReference>
<proteinExistence type="predicted"/>
<name>A0ABQ0LKG5_MYCCL</name>
<gene>
    <name evidence="1" type="ORF">MCHLO_08747</name>
</gene>
<reference evidence="1" key="1">
    <citation type="submission" date="2014-09" db="EMBL/GenBank/DDBJ databases">
        <title>Genome sequence of the luminous mushroom Mycena chlorophos for searching fungal bioluminescence genes.</title>
        <authorList>
            <person name="Tanaka Y."/>
            <person name="Kasuga D."/>
            <person name="Oba Y."/>
            <person name="Hase S."/>
            <person name="Sato K."/>
            <person name="Oba Y."/>
            <person name="Sakakibara Y."/>
        </authorList>
    </citation>
    <scope>NUCLEOTIDE SEQUENCE</scope>
</reference>
<keyword evidence="2" id="KW-1185">Reference proteome</keyword>
<dbReference type="Proteomes" id="UP000815677">
    <property type="component" value="Unassembled WGS sequence"/>
</dbReference>
<sequence length="67" mass="7395">MGADEARTGLAPGPSDITSKHQRQMLKRIDHNIHLPALGLAPHLPMTTRTVDLSLALPRRRGIEAHR</sequence>
<accession>A0ABQ0LKG5</accession>